<feature type="transmembrane region" description="Helical" evidence="6">
    <location>
        <begin position="20"/>
        <end position="38"/>
    </location>
</feature>
<dbReference type="SUPFAM" id="SSF82866">
    <property type="entry name" value="Multidrug efflux transporter AcrB transmembrane domain"/>
    <property type="match status" value="2"/>
</dbReference>
<organism evidence="8 9">
    <name type="scientific">Nocardia tenerifensis</name>
    <dbReference type="NCBI Taxonomy" id="228006"/>
    <lineage>
        <taxon>Bacteria</taxon>
        <taxon>Bacillati</taxon>
        <taxon>Actinomycetota</taxon>
        <taxon>Actinomycetes</taxon>
        <taxon>Mycobacteriales</taxon>
        <taxon>Nocardiaceae</taxon>
        <taxon>Nocardia</taxon>
    </lineage>
</organism>
<proteinExistence type="predicted"/>
<dbReference type="OrthoDB" id="7051771at2"/>
<evidence type="ECO:0000259" key="7">
    <source>
        <dbReference type="PROSITE" id="PS50156"/>
    </source>
</evidence>
<feature type="transmembrane region" description="Helical" evidence="6">
    <location>
        <begin position="376"/>
        <end position="395"/>
    </location>
</feature>
<dbReference type="AlphaFoldDB" id="A0A318JPS9"/>
<feature type="transmembrane region" description="Helical" evidence="6">
    <location>
        <begin position="212"/>
        <end position="230"/>
    </location>
</feature>
<protein>
    <submittedName>
        <fullName evidence="8">RND superfamily putative drug exporter</fullName>
    </submittedName>
</protein>
<reference evidence="8 9" key="1">
    <citation type="submission" date="2018-05" db="EMBL/GenBank/DDBJ databases">
        <title>Genomic Encyclopedia of Type Strains, Phase IV (KMG-IV): sequencing the most valuable type-strain genomes for metagenomic binning, comparative biology and taxonomic classification.</title>
        <authorList>
            <person name="Goeker M."/>
        </authorList>
    </citation>
    <scope>NUCLEOTIDE SEQUENCE [LARGE SCALE GENOMIC DNA]</scope>
    <source>
        <strain evidence="8 9">DSM 44704</strain>
    </source>
</reference>
<dbReference type="Proteomes" id="UP000247569">
    <property type="component" value="Unassembled WGS sequence"/>
</dbReference>
<keyword evidence="3 6" id="KW-0812">Transmembrane</keyword>
<feature type="transmembrane region" description="Helical" evidence="6">
    <location>
        <begin position="649"/>
        <end position="668"/>
    </location>
</feature>
<dbReference type="InterPro" id="IPR004869">
    <property type="entry name" value="MMPL_dom"/>
</dbReference>
<evidence type="ECO:0000256" key="6">
    <source>
        <dbReference type="SAM" id="Phobius"/>
    </source>
</evidence>
<feature type="domain" description="SSD" evidence="7">
    <location>
        <begin position="576"/>
        <end position="685"/>
    </location>
</feature>
<dbReference type="InterPro" id="IPR050545">
    <property type="entry name" value="Mycobact_MmpL"/>
</dbReference>
<dbReference type="PANTHER" id="PTHR33406:SF13">
    <property type="entry name" value="MEMBRANE PROTEIN YDFJ"/>
    <property type="match status" value="1"/>
</dbReference>
<evidence type="ECO:0000256" key="5">
    <source>
        <dbReference type="ARBA" id="ARBA00023136"/>
    </source>
</evidence>
<dbReference type="PANTHER" id="PTHR33406">
    <property type="entry name" value="MEMBRANE PROTEIN MJ1562-RELATED"/>
    <property type="match status" value="1"/>
</dbReference>
<dbReference type="Pfam" id="PF03176">
    <property type="entry name" value="MMPL"/>
    <property type="match status" value="2"/>
</dbReference>
<keyword evidence="9" id="KW-1185">Reference proteome</keyword>
<evidence type="ECO:0000256" key="3">
    <source>
        <dbReference type="ARBA" id="ARBA00022692"/>
    </source>
</evidence>
<dbReference type="EMBL" id="QJKF01000022">
    <property type="protein sequence ID" value="PXX54881.1"/>
    <property type="molecule type" value="Genomic_DNA"/>
</dbReference>
<feature type="transmembrane region" description="Helical" evidence="6">
    <location>
        <begin position="188"/>
        <end position="206"/>
    </location>
</feature>
<feature type="transmembrane region" description="Helical" evidence="6">
    <location>
        <begin position="600"/>
        <end position="621"/>
    </location>
</feature>
<sequence length="721" mass="75376">MNRVDVVLDRLRSFVERHAWSTVAVWVILMALAAAGAANQNAHLTSGGFEAPGSQSLRVDERIASDFPAAAAATLAVVLRSDPAQATVLEQGRAEAVSRLGDVSGISIAPSPPAAGQHPDIRVIPLIVTGGQDSSIDIAKEIAKRLGIEHHKPAQLVDGHVQAYLTGQGALYAEVQSETTDAVAKGELFAFPLIALTLLLVFGSLLSMALPIGVAMAAVVVTGGITYLLAQVISMSIFVSNAVSMVGIGVAVDYTLFVLVRFRSEVQGGATIEQARRTAMLTSGRAAVLSGCTVVLALASLFVIDSTALRSIAIGTITVVVVAMTATVTLVPAIVALLGERFAAIKPRRNRFRPRRDPARAGDFWMRWSDVVMRRPVLFVLAAAALLLALALPATKLEMSNSVLRQLPDTNQARVGTELAGSVLGPGTGSPVQVLVTAAGDAASLPADSPSVAEVQRIIQAHGDVAGDVSATADTSGKSVLVQAVLTSDPESSSARATVTDLRGALGDIAGVTALVGGTTATIMDFDDLVSRAMWSIVAFIVIAGFALLVVILRSPVLAAKAILMNLLSLAAAYGVLVMVFEWGWLSWLGIQAAPTVDTITPPLILAITFGLSMDYEIFLLSRIREGWEATGDNAKAVAEGLAASARSISSAALLMVLVFIAFVLTGFPSAQRLGLGCAVAVAVDATVVRLVLVPAAMRLFGRWNWWFPGKRAPDRVEVEI</sequence>
<keyword evidence="5 6" id="KW-0472">Membrane</keyword>
<feature type="transmembrane region" description="Helical" evidence="6">
    <location>
        <begin position="533"/>
        <end position="553"/>
    </location>
</feature>
<dbReference type="RefSeq" id="WP_146251372.1">
    <property type="nucleotide sequence ID" value="NZ_QJKF01000022.1"/>
</dbReference>
<feature type="transmembrane region" description="Helical" evidence="6">
    <location>
        <begin position="565"/>
        <end position="588"/>
    </location>
</feature>
<keyword evidence="4 6" id="KW-1133">Transmembrane helix</keyword>
<evidence type="ECO:0000313" key="8">
    <source>
        <dbReference type="EMBL" id="PXX54881.1"/>
    </source>
</evidence>
<comment type="subcellular location">
    <subcellularLocation>
        <location evidence="1">Cell membrane</location>
        <topology evidence="1">Multi-pass membrane protein</topology>
    </subcellularLocation>
</comment>
<dbReference type="Gene3D" id="1.20.1640.10">
    <property type="entry name" value="Multidrug efflux transporter AcrB transmembrane domain"/>
    <property type="match status" value="2"/>
</dbReference>
<keyword evidence="2" id="KW-1003">Cell membrane</keyword>
<evidence type="ECO:0000256" key="2">
    <source>
        <dbReference type="ARBA" id="ARBA00022475"/>
    </source>
</evidence>
<dbReference type="InterPro" id="IPR000731">
    <property type="entry name" value="SSD"/>
</dbReference>
<comment type="caution">
    <text evidence="8">The sequence shown here is derived from an EMBL/GenBank/DDBJ whole genome shotgun (WGS) entry which is preliminary data.</text>
</comment>
<gene>
    <name evidence="8" type="ORF">DFR70_12222</name>
</gene>
<feature type="domain" description="SSD" evidence="7">
    <location>
        <begin position="206"/>
        <end position="337"/>
    </location>
</feature>
<feature type="transmembrane region" description="Helical" evidence="6">
    <location>
        <begin position="286"/>
        <end position="304"/>
    </location>
</feature>
<feature type="transmembrane region" description="Helical" evidence="6">
    <location>
        <begin position="310"/>
        <end position="339"/>
    </location>
</feature>
<name>A0A318JPS9_9NOCA</name>
<evidence type="ECO:0000256" key="4">
    <source>
        <dbReference type="ARBA" id="ARBA00022989"/>
    </source>
</evidence>
<dbReference type="GO" id="GO:0005886">
    <property type="term" value="C:plasma membrane"/>
    <property type="evidence" value="ECO:0007669"/>
    <property type="project" value="UniProtKB-SubCell"/>
</dbReference>
<evidence type="ECO:0000256" key="1">
    <source>
        <dbReference type="ARBA" id="ARBA00004651"/>
    </source>
</evidence>
<feature type="transmembrane region" description="Helical" evidence="6">
    <location>
        <begin position="674"/>
        <end position="693"/>
    </location>
</feature>
<accession>A0A318JPS9</accession>
<dbReference type="PROSITE" id="PS50156">
    <property type="entry name" value="SSD"/>
    <property type="match status" value="2"/>
</dbReference>
<evidence type="ECO:0000313" key="9">
    <source>
        <dbReference type="Proteomes" id="UP000247569"/>
    </source>
</evidence>